<comment type="similarity">
    <text evidence="1 5">Belongs to the FlgD family.</text>
</comment>
<sequence length="230" mass="23399">MTTTSGVTSTSSTTSTSSSNSTTTAADIQNRFMTLLVAQLQNQDPLNPLDNTQITSQLSQMSTVQGVEQLNTTLNSLVSSLADTQAVQASALIGKTVLVPGSSLTLSTSTNSSGTTTTSAYGGVNLASAADAVTVKIYDSSGNLVQTQSLGKADAGSMLFNWDGTTSSGTTASTGSYTFKVTATKGTESVTATALDLGTVSALTRASSGNFVLDLGSKGTVSFDDVYQVY</sequence>
<evidence type="ECO:0000256" key="6">
    <source>
        <dbReference type="SAM" id="MobiDB-lite"/>
    </source>
</evidence>
<feature type="domain" description="FlgD/Vpr Ig-like" evidence="7">
    <location>
        <begin position="114"/>
        <end position="186"/>
    </location>
</feature>
<keyword evidence="9" id="KW-0966">Cell projection</keyword>
<dbReference type="OrthoDB" id="9785233at2"/>
<gene>
    <name evidence="9" type="ORF">SAMN05660652_02778</name>
</gene>
<feature type="region of interest" description="Disordered" evidence="6">
    <location>
        <begin position="1"/>
        <end position="24"/>
    </location>
</feature>
<dbReference type="GO" id="GO:0044781">
    <property type="term" value="P:bacterial-type flagellum organization"/>
    <property type="evidence" value="ECO:0007669"/>
    <property type="project" value="UniProtKB-UniRule"/>
</dbReference>
<keyword evidence="9" id="KW-0282">Flagellum</keyword>
<dbReference type="AlphaFoldDB" id="A0A1G8HEW2"/>
<dbReference type="EMBL" id="FNCY01000012">
    <property type="protein sequence ID" value="SDI05217.1"/>
    <property type="molecule type" value="Genomic_DNA"/>
</dbReference>
<dbReference type="STRING" id="83767.SAMN05660652_02778"/>
<dbReference type="Proteomes" id="UP000198607">
    <property type="component" value="Unassembled WGS sequence"/>
</dbReference>
<evidence type="ECO:0000256" key="3">
    <source>
        <dbReference type="ARBA" id="ARBA00022795"/>
    </source>
</evidence>
<evidence type="ECO:0000313" key="9">
    <source>
        <dbReference type="EMBL" id="SDI05217.1"/>
    </source>
</evidence>
<keyword evidence="10" id="KW-1185">Reference proteome</keyword>
<dbReference type="InterPro" id="IPR025965">
    <property type="entry name" value="FlgD/Vpr_Ig-like"/>
</dbReference>
<dbReference type="InterPro" id="IPR025963">
    <property type="entry name" value="FLgD_Tudor"/>
</dbReference>
<dbReference type="RefSeq" id="WP_091938506.1">
    <property type="nucleotide sequence ID" value="NZ_FNCY01000012.1"/>
</dbReference>
<keyword evidence="3 5" id="KW-1005">Bacterial flagellum biogenesis</keyword>
<evidence type="ECO:0000259" key="8">
    <source>
        <dbReference type="Pfam" id="PF13861"/>
    </source>
</evidence>
<evidence type="ECO:0000256" key="2">
    <source>
        <dbReference type="ARBA" id="ARBA00016013"/>
    </source>
</evidence>
<dbReference type="InterPro" id="IPR005648">
    <property type="entry name" value="FlgD"/>
</dbReference>
<evidence type="ECO:0000313" key="10">
    <source>
        <dbReference type="Proteomes" id="UP000198607"/>
    </source>
</evidence>
<proteinExistence type="inferred from homology"/>
<dbReference type="Pfam" id="PF13860">
    <property type="entry name" value="FlgD_ig"/>
    <property type="match status" value="1"/>
</dbReference>
<evidence type="ECO:0000256" key="4">
    <source>
        <dbReference type="ARBA" id="ARBA00024746"/>
    </source>
</evidence>
<organism evidence="9 10">
    <name type="scientific">Propionivibrio dicarboxylicus</name>
    <dbReference type="NCBI Taxonomy" id="83767"/>
    <lineage>
        <taxon>Bacteria</taxon>
        <taxon>Pseudomonadati</taxon>
        <taxon>Pseudomonadota</taxon>
        <taxon>Betaproteobacteria</taxon>
        <taxon>Rhodocyclales</taxon>
        <taxon>Rhodocyclaceae</taxon>
        <taxon>Propionivibrio</taxon>
    </lineage>
</organism>
<dbReference type="Gene3D" id="2.60.40.4070">
    <property type="match status" value="1"/>
</dbReference>
<comment type="function">
    <text evidence="4 5">Required for flagellar hook formation. May act as a scaffolding protein.</text>
</comment>
<protein>
    <recommendedName>
        <fullName evidence="2 5">Basal-body rod modification protein FlgD</fullName>
    </recommendedName>
</protein>
<reference evidence="9 10" key="1">
    <citation type="submission" date="2016-10" db="EMBL/GenBank/DDBJ databases">
        <authorList>
            <person name="de Groot N.N."/>
        </authorList>
    </citation>
    <scope>NUCLEOTIDE SEQUENCE [LARGE SCALE GENOMIC DNA]</scope>
    <source>
        <strain evidence="9 10">DSM 5885</strain>
    </source>
</reference>
<dbReference type="Pfam" id="PF03963">
    <property type="entry name" value="FlgD"/>
    <property type="match status" value="1"/>
</dbReference>
<feature type="domain" description="FlgD Tudor-like" evidence="8">
    <location>
        <begin position="85"/>
        <end position="226"/>
    </location>
</feature>
<evidence type="ECO:0000256" key="1">
    <source>
        <dbReference type="ARBA" id="ARBA00010577"/>
    </source>
</evidence>
<dbReference type="Gene3D" id="2.30.30.910">
    <property type="match status" value="1"/>
</dbReference>
<dbReference type="Pfam" id="PF13861">
    <property type="entry name" value="FLgD_tudor"/>
    <property type="match status" value="1"/>
</dbReference>
<evidence type="ECO:0000259" key="7">
    <source>
        <dbReference type="Pfam" id="PF13860"/>
    </source>
</evidence>
<name>A0A1G8HEW2_9RHOO</name>
<accession>A0A1G8HEW2</accession>
<evidence type="ECO:0000256" key="5">
    <source>
        <dbReference type="RuleBase" id="RU362076"/>
    </source>
</evidence>
<keyword evidence="9" id="KW-0969">Cilium</keyword>